<name>A0A7U2FJU4_PHANO</name>
<organism evidence="1 2">
    <name type="scientific">Phaeosphaeria nodorum (strain SN15 / ATCC MYA-4574 / FGSC 10173)</name>
    <name type="common">Glume blotch fungus</name>
    <name type="synonym">Parastagonospora nodorum</name>
    <dbReference type="NCBI Taxonomy" id="321614"/>
    <lineage>
        <taxon>Eukaryota</taxon>
        <taxon>Fungi</taxon>
        <taxon>Dikarya</taxon>
        <taxon>Ascomycota</taxon>
        <taxon>Pezizomycotina</taxon>
        <taxon>Dothideomycetes</taxon>
        <taxon>Pleosporomycetidae</taxon>
        <taxon>Pleosporales</taxon>
        <taxon>Pleosporineae</taxon>
        <taxon>Phaeosphaeriaceae</taxon>
        <taxon>Parastagonospora</taxon>
    </lineage>
</organism>
<protein>
    <submittedName>
        <fullName evidence="1">Uncharacterized protein</fullName>
    </submittedName>
</protein>
<evidence type="ECO:0000313" key="1">
    <source>
        <dbReference type="EMBL" id="QRD04795.1"/>
    </source>
</evidence>
<keyword evidence="2" id="KW-1185">Reference proteome</keyword>
<accession>A0A7U2FJU4</accession>
<dbReference type="AlphaFoldDB" id="A0A7U2FJU4"/>
<dbReference type="EMBL" id="CP069039">
    <property type="protein sequence ID" value="QRD04795.1"/>
    <property type="molecule type" value="Genomic_DNA"/>
</dbReference>
<dbReference type="Proteomes" id="UP000663193">
    <property type="component" value="Chromosome 17"/>
</dbReference>
<gene>
    <name evidence="1" type="ORF">JI435_421720</name>
</gene>
<reference evidence="2" key="1">
    <citation type="journal article" date="2021" name="BMC Genomics">
        <title>Chromosome-level genome assembly and manually-curated proteome of model necrotroph Parastagonospora nodorum Sn15 reveals a genome-wide trove of candidate effector homologs, and redundancy of virulence-related functions within an accessory chromosome.</title>
        <authorList>
            <person name="Bertazzoni S."/>
            <person name="Jones D.A.B."/>
            <person name="Phan H.T."/>
            <person name="Tan K.-C."/>
            <person name="Hane J.K."/>
        </authorList>
    </citation>
    <scope>NUCLEOTIDE SEQUENCE [LARGE SCALE GENOMIC DNA]</scope>
    <source>
        <strain evidence="2">SN15 / ATCC MYA-4574 / FGSC 10173)</strain>
    </source>
</reference>
<dbReference type="VEuPathDB" id="FungiDB:JI435_421720"/>
<proteinExistence type="predicted"/>
<evidence type="ECO:0000313" key="2">
    <source>
        <dbReference type="Proteomes" id="UP000663193"/>
    </source>
</evidence>
<sequence length="99" mass="11199">MGKLTMSLDKPINDLKSQYKKSHIIICQTPTSTASVDGSNQMKADGTLPRKKGYIYIYSESHHKSRQACHSSRNSSHHPLIFICLPSTNNLFYTRSRIS</sequence>